<dbReference type="EMBL" id="CP034873">
    <property type="protein sequence ID" value="QCI21575.1"/>
    <property type="molecule type" value="Genomic_DNA"/>
</dbReference>
<dbReference type="PANTHER" id="PTHR11049">
    <property type="entry name" value="ACYL COENZYME A THIOESTER HYDROLASE"/>
    <property type="match status" value="1"/>
</dbReference>
<dbReference type="InterPro" id="IPR040170">
    <property type="entry name" value="Cytosol_ACT"/>
</dbReference>
<proteinExistence type="inferred from homology"/>
<dbReference type="CDD" id="cd03442">
    <property type="entry name" value="BFIT_BACH"/>
    <property type="match status" value="1"/>
</dbReference>
<dbReference type="RefSeq" id="WP_158356545.1">
    <property type="nucleotide sequence ID" value="NZ_CP034873.1"/>
</dbReference>
<dbReference type="GO" id="GO:0005829">
    <property type="term" value="C:cytosol"/>
    <property type="evidence" value="ECO:0007669"/>
    <property type="project" value="TreeGrafter"/>
</dbReference>
<name>A0A4D6YAX1_9GAMM</name>
<dbReference type="InterPro" id="IPR006683">
    <property type="entry name" value="Thioestr_dom"/>
</dbReference>
<evidence type="ECO:0000256" key="3">
    <source>
        <dbReference type="PROSITE-ProRule" id="PRU01106"/>
    </source>
</evidence>
<dbReference type="PROSITE" id="PS51770">
    <property type="entry name" value="HOTDOG_ACOT"/>
    <property type="match status" value="1"/>
</dbReference>
<dbReference type="FunFam" id="3.10.129.10:FF:000008">
    <property type="entry name" value="Acyl-CoA thioester hydrolase"/>
    <property type="match status" value="1"/>
</dbReference>
<dbReference type="GO" id="GO:0006637">
    <property type="term" value="P:acyl-CoA metabolic process"/>
    <property type="evidence" value="ECO:0007669"/>
    <property type="project" value="TreeGrafter"/>
</dbReference>
<dbReference type="Pfam" id="PF03061">
    <property type="entry name" value="4HBT"/>
    <property type="match status" value="1"/>
</dbReference>
<accession>A0A4D6YAX1</accession>
<dbReference type="NCBIfam" id="NF007970">
    <property type="entry name" value="PRK10694.1"/>
    <property type="match status" value="1"/>
</dbReference>
<evidence type="ECO:0000313" key="5">
    <source>
        <dbReference type="EMBL" id="QCI21575.1"/>
    </source>
</evidence>
<dbReference type="InterPro" id="IPR029069">
    <property type="entry name" value="HotDog_dom_sf"/>
</dbReference>
<evidence type="ECO:0000256" key="2">
    <source>
        <dbReference type="ARBA" id="ARBA00022801"/>
    </source>
</evidence>
<dbReference type="GO" id="GO:0009062">
    <property type="term" value="P:fatty acid catabolic process"/>
    <property type="evidence" value="ECO:0007669"/>
    <property type="project" value="TreeGrafter"/>
</dbReference>
<dbReference type="OrthoDB" id="9801856at2"/>
<organism evidence="5 6">
    <name type="scientific">Buchnera aphidicola</name>
    <name type="common">Hyadaphis tataricae</name>
    <dbReference type="NCBI Taxonomy" id="1241859"/>
    <lineage>
        <taxon>Bacteria</taxon>
        <taxon>Pseudomonadati</taxon>
        <taxon>Pseudomonadota</taxon>
        <taxon>Gammaproteobacteria</taxon>
        <taxon>Enterobacterales</taxon>
        <taxon>Erwiniaceae</taxon>
        <taxon>Buchnera</taxon>
    </lineage>
</organism>
<evidence type="ECO:0000259" key="4">
    <source>
        <dbReference type="PROSITE" id="PS51770"/>
    </source>
</evidence>
<dbReference type="PANTHER" id="PTHR11049:SF5">
    <property type="entry name" value="ACYL-COA THIOESTER HYDROLASE YCIA"/>
    <property type="match status" value="1"/>
</dbReference>
<evidence type="ECO:0000256" key="1">
    <source>
        <dbReference type="ARBA" id="ARBA00010458"/>
    </source>
</evidence>
<sequence>MLNINILPKGIIVLKTLAMPKNKNANGDIFGGWIMSKMDIGGAILAKEISGGKVVTVQVNNITFLKSVSVGEVVSCYGHCIKIGNSSINIHIEIWVKKVDSKEFGQYYCAAKGEFIYVAIDKRGKPRELCPMSII</sequence>
<protein>
    <submittedName>
        <fullName evidence="5">Acyl-CoA thioester hydrolase YciA</fullName>
    </submittedName>
</protein>
<dbReference type="Gene3D" id="3.10.129.10">
    <property type="entry name" value="Hotdog Thioesterase"/>
    <property type="match status" value="1"/>
</dbReference>
<dbReference type="GO" id="GO:0052816">
    <property type="term" value="F:long-chain fatty acyl-CoA hydrolase activity"/>
    <property type="evidence" value="ECO:0007669"/>
    <property type="project" value="TreeGrafter"/>
</dbReference>
<dbReference type="SUPFAM" id="SSF54637">
    <property type="entry name" value="Thioesterase/thiol ester dehydrase-isomerase"/>
    <property type="match status" value="1"/>
</dbReference>
<keyword evidence="2 3" id="KW-0378">Hydrolase</keyword>
<evidence type="ECO:0000313" key="6">
    <source>
        <dbReference type="Proteomes" id="UP000298773"/>
    </source>
</evidence>
<dbReference type="AlphaFoldDB" id="A0A4D6YAX1"/>
<gene>
    <name evidence="5" type="primary">yciA</name>
    <name evidence="5" type="ORF">D9V69_01355</name>
</gene>
<dbReference type="InterPro" id="IPR033120">
    <property type="entry name" value="HOTDOG_ACOT"/>
</dbReference>
<reference evidence="5 6" key="1">
    <citation type="submission" date="2018-12" db="EMBL/GenBank/DDBJ databases">
        <authorList>
            <person name="Chong R.A."/>
        </authorList>
    </citation>
    <scope>NUCLEOTIDE SEQUENCE [LARGE SCALE GENOMIC DNA]</scope>
    <source>
        <strain evidence="5 6">Hta</strain>
    </source>
</reference>
<comment type="similarity">
    <text evidence="1">Belongs to the acyl coenzyme A hydrolase family.</text>
</comment>
<dbReference type="Proteomes" id="UP000298773">
    <property type="component" value="Chromosome"/>
</dbReference>
<feature type="domain" description="HotDog ACOT-type" evidence="4">
    <location>
        <begin position="8"/>
        <end position="123"/>
    </location>
</feature>
<reference evidence="5 6" key="2">
    <citation type="submission" date="2019-05" db="EMBL/GenBank/DDBJ databases">
        <title>Genome evolution of the obligate endosymbiont Buchnera aphidicola.</title>
        <authorList>
            <person name="Moran N.A."/>
        </authorList>
    </citation>
    <scope>NUCLEOTIDE SEQUENCE [LARGE SCALE GENOMIC DNA]</scope>
    <source>
        <strain evidence="5 6">Hta</strain>
    </source>
</reference>